<protein>
    <submittedName>
        <fullName evidence="1">Uncharacterized protein</fullName>
    </submittedName>
</protein>
<accession>A0A8T9SY37</accession>
<dbReference type="KEGG" id="haei:MUN82_19505"/>
<dbReference type="Proteomes" id="UP000829925">
    <property type="component" value="Chromosome"/>
</dbReference>
<name>A0A8T9SY37_9BACT</name>
<organism evidence="1 2">
    <name type="scientific">Hymenobacter aerilatus</name>
    <dbReference type="NCBI Taxonomy" id="2932251"/>
    <lineage>
        <taxon>Bacteria</taxon>
        <taxon>Pseudomonadati</taxon>
        <taxon>Bacteroidota</taxon>
        <taxon>Cytophagia</taxon>
        <taxon>Cytophagales</taxon>
        <taxon>Hymenobacteraceae</taxon>
        <taxon>Hymenobacter</taxon>
    </lineage>
</organism>
<reference evidence="1 2" key="1">
    <citation type="submission" date="2022-04" db="EMBL/GenBank/DDBJ databases">
        <title>Hymenobacter sp. isolated from the air.</title>
        <authorList>
            <person name="Won M."/>
            <person name="Lee C.-M."/>
            <person name="Woen H.-Y."/>
            <person name="Kwon S.-W."/>
        </authorList>
    </citation>
    <scope>NUCLEOTIDE SEQUENCE [LARGE SCALE GENOMIC DNA]</scope>
    <source>
        <strain evidence="2">5413 J-13</strain>
    </source>
</reference>
<evidence type="ECO:0000313" key="1">
    <source>
        <dbReference type="EMBL" id="UOR05110.1"/>
    </source>
</evidence>
<proteinExistence type="predicted"/>
<dbReference type="RefSeq" id="WP_245093102.1">
    <property type="nucleotide sequence ID" value="NZ_CP095053.1"/>
</dbReference>
<gene>
    <name evidence="1" type="ORF">MUN82_19505</name>
</gene>
<keyword evidence="2" id="KW-1185">Reference proteome</keyword>
<evidence type="ECO:0000313" key="2">
    <source>
        <dbReference type="Proteomes" id="UP000829925"/>
    </source>
</evidence>
<sequence length="90" mass="10210">MSHEVANLDMAAATRHLPVVHYAYCTDASDRPLNHRGDWPEEGKLYPVRVVPSRLEGMELVHVLTFEGEAPYYNAFGPQRFAVVAEVWLN</sequence>
<dbReference type="EMBL" id="CP095053">
    <property type="protein sequence ID" value="UOR05110.1"/>
    <property type="molecule type" value="Genomic_DNA"/>
</dbReference>
<dbReference type="AlphaFoldDB" id="A0A8T9SY37"/>